<feature type="transmembrane region" description="Helical" evidence="8">
    <location>
        <begin position="98"/>
        <end position="123"/>
    </location>
</feature>
<feature type="transmembrane region" description="Helical" evidence="8">
    <location>
        <begin position="695"/>
        <end position="717"/>
    </location>
</feature>
<dbReference type="EMBL" id="JBBPHU010000001">
    <property type="protein sequence ID" value="KAK7523457.1"/>
    <property type="molecule type" value="Genomic_DNA"/>
</dbReference>
<evidence type="ECO:0000256" key="2">
    <source>
        <dbReference type="ARBA" id="ARBA00007779"/>
    </source>
</evidence>
<evidence type="ECO:0000256" key="6">
    <source>
        <dbReference type="ARBA" id="ARBA00023136"/>
    </source>
</evidence>
<feature type="domain" description="CSC1/OSCA1-like 7TM region" evidence="9">
    <location>
        <begin position="438"/>
        <end position="715"/>
    </location>
</feature>
<evidence type="ECO:0000259" key="11">
    <source>
        <dbReference type="Pfam" id="PF14703"/>
    </source>
</evidence>
<sequence length="847" mass="96844">MDDGFSAWNDTSDWNDLVGTKRPRDISIQIVLSVALGASAFIAFCILRPRWEGLYAARKKHNDEDTALPELPKTLFGWIPALWKITDQQVLASAGLDAYVFLAFFKMAIKFLTITLFFSLVVIKPVHDRFPDTSKGKLKNNTTIDDTDDFELRKRYAPANISLGQQWIVEDYYSYLEASTDYLWMYLVFAYLFTGLALYMIVSETRRIIEIRQEYLGSQATITDRTIRLSGIPPELRSEHKIKEFVEELEIGDVESVTLCRNWKPLDDLIEKRLFTLRKLEEAWTVHLGHRRVERSLESLPVSQPAPPGPVVENHADSESSQLLGGHRRRMSSPYSRSRPSVKIWYGRFKVWYRNVDAIDFYEEKLRRLDDQIKEMRRREFEPRPLAFVTMDSVASCQMAVQAVLDPSPLQLLANTSPAPDDVVWPNTYMPRRERMIRAWSITILITILTVVWTSLLVPVAGALSIESIGKVLPGLAKAIENHDTLRSIVSTQLPTLIVSLLNVLVPYLYDWLSNKQGMIGQGDVELSVISKNFFFVFFNFFIIFTILGTASGFYEVLKNIGEQLKDATKITHALATALQSLLNFYTNFVILQGVGLFPFRLLEFGAVVLYPLGLIGAKTPRDYAELVQPPVFSYGFFLPNTILIFIICTVYSVLRSSWMVLLAGLLYFMIGHFVHKYQLLYAMDHRQHSTGRGWLMICDRVIIGLILFQLTMAGQLALKRAFWRSVFLAPLVIATLWFWHIYSNSYRPLMKFIALKSLRRAERTDHSLHHFFGHRHDQGPTVDEVQERGQEYVNPSLVMPLEDVWIADKTARAAAQSNGHGNGNGSRSSSGGSSRLQRLFRRNHRG</sequence>
<feature type="transmembrane region" description="Helical" evidence="8">
    <location>
        <begin position="723"/>
        <end position="743"/>
    </location>
</feature>
<evidence type="ECO:0008006" key="14">
    <source>
        <dbReference type="Google" id="ProtNLM"/>
    </source>
</evidence>
<feature type="transmembrane region" description="Helical" evidence="8">
    <location>
        <begin position="494"/>
        <end position="513"/>
    </location>
</feature>
<evidence type="ECO:0000259" key="9">
    <source>
        <dbReference type="Pfam" id="PF02714"/>
    </source>
</evidence>
<evidence type="ECO:0000256" key="1">
    <source>
        <dbReference type="ARBA" id="ARBA00004141"/>
    </source>
</evidence>
<name>A0ABR1KXC9_9PEZI</name>
<dbReference type="InterPro" id="IPR027815">
    <property type="entry name" value="CSC1/OSCA1-like_cyt"/>
</dbReference>
<evidence type="ECO:0000313" key="12">
    <source>
        <dbReference type="EMBL" id="KAK7523457.1"/>
    </source>
</evidence>
<protein>
    <recommendedName>
        <fullName evidence="14">DUF221-domain-containing protein</fullName>
    </recommendedName>
</protein>
<dbReference type="PANTHER" id="PTHR13018">
    <property type="entry name" value="PROBABLE MEMBRANE PROTEIN DUF221-RELATED"/>
    <property type="match status" value="1"/>
</dbReference>
<evidence type="ECO:0000313" key="13">
    <source>
        <dbReference type="Proteomes" id="UP001363622"/>
    </source>
</evidence>
<keyword evidence="3" id="KW-0813">Transport</keyword>
<feature type="region of interest" description="Disordered" evidence="7">
    <location>
        <begin position="298"/>
        <end position="334"/>
    </location>
</feature>
<comment type="similarity">
    <text evidence="2">Belongs to the CSC1 (TC 1.A.17) family.</text>
</comment>
<dbReference type="Pfam" id="PF02714">
    <property type="entry name" value="RSN1_7TM"/>
    <property type="match status" value="1"/>
</dbReference>
<proteinExistence type="inferred from homology"/>
<evidence type="ECO:0000256" key="4">
    <source>
        <dbReference type="ARBA" id="ARBA00022692"/>
    </source>
</evidence>
<dbReference type="Pfam" id="PF14703">
    <property type="entry name" value="PHM7_cyt"/>
    <property type="match status" value="1"/>
</dbReference>
<feature type="domain" description="CSC1/OSCA1-like N-terminal transmembrane" evidence="10">
    <location>
        <begin position="28"/>
        <end position="204"/>
    </location>
</feature>
<evidence type="ECO:0000256" key="5">
    <source>
        <dbReference type="ARBA" id="ARBA00022989"/>
    </source>
</evidence>
<dbReference type="PANTHER" id="PTHR13018:SF5">
    <property type="entry name" value="RE44586P"/>
    <property type="match status" value="1"/>
</dbReference>
<evidence type="ECO:0000256" key="7">
    <source>
        <dbReference type="SAM" id="MobiDB-lite"/>
    </source>
</evidence>
<gene>
    <name evidence="12" type="ORF">IWZ03DRAFT_410328</name>
</gene>
<accession>A0ABR1KXC9</accession>
<feature type="transmembrane region" description="Helical" evidence="8">
    <location>
        <begin position="589"/>
        <end position="611"/>
    </location>
</feature>
<dbReference type="InterPro" id="IPR003864">
    <property type="entry name" value="CSC1/OSCA1-like_7TM"/>
</dbReference>
<organism evidence="12 13">
    <name type="scientific">Phyllosticta citriasiana</name>
    <dbReference type="NCBI Taxonomy" id="595635"/>
    <lineage>
        <taxon>Eukaryota</taxon>
        <taxon>Fungi</taxon>
        <taxon>Dikarya</taxon>
        <taxon>Ascomycota</taxon>
        <taxon>Pezizomycotina</taxon>
        <taxon>Dothideomycetes</taxon>
        <taxon>Dothideomycetes incertae sedis</taxon>
        <taxon>Botryosphaeriales</taxon>
        <taxon>Phyllostictaceae</taxon>
        <taxon>Phyllosticta</taxon>
    </lineage>
</organism>
<comment type="caution">
    <text evidence="12">The sequence shown here is derived from an EMBL/GenBank/DDBJ whole genome shotgun (WGS) entry which is preliminary data.</text>
</comment>
<feature type="transmembrane region" description="Helical" evidence="8">
    <location>
        <begin position="183"/>
        <end position="202"/>
    </location>
</feature>
<reference evidence="12 13" key="1">
    <citation type="submission" date="2024-04" db="EMBL/GenBank/DDBJ databases">
        <title>Phyllosticta paracitricarpa is synonymous to the EU quarantine fungus P. citricarpa based on phylogenomic analyses.</title>
        <authorList>
            <consortium name="Lawrence Berkeley National Laboratory"/>
            <person name="Van Ingen-Buijs V.A."/>
            <person name="Van Westerhoven A.C."/>
            <person name="Haridas S."/>
            <person name="Skiadas P."/>
            <person name="Martin F."/>
            <person name="Groenewald J.Z."/>
            <person name="Crous P.W."/>
            <person name="Seidl M.F."/>
        </authorList>
    </citation>
    <scope>NUCLEOTIDE SEQUENCE [LARGE SCALE GENOMIC DNA]</scope>
    <source>
        <strain evidence="12 13">CBS 123371</strain>
    </source>
</reference>
<keyword evidence="13" id="KW-1185">Reference proteome</keyword>
<feature type="transmembrane region" description="Helical" evidence="8">
    <location>
        <begin position="659"/>
        <end position="675"/>
    </location>
</feature>
<feature type="domain" description="CSC1/OSCA1-like cytosolic" evidence="11">
    <location>
        <begin position="224"/>
        <end position="427"/>
    </location>
</feature>
<keyword evidence="5 8" id="KW-1133">Transmembrane helix</keyword>
<evidence type="ECO:0000256" key="3">
    <source>
        <dbReference type="ARBA" id="ARBA00022448"/>
    </source>
</evidence>
<feature type="region of interest" description="Disordered" evidence="7">
    <location>
        <begin position="814"/>
        <end position="847"/>
    </location>
</feature>
<feature type="transmembrane region" description="Helical" evidence="8">
    <location>
        <begin position="439"/>
        <end position="466"/>
    </location>
</feature>
<feature type="compositionally biased region" description="Low complexity" evidence="7">
    <location>
        <begin position="826"/>
        <end position="836"/>
    </location>
</feature>
<dbReference type="Pfam" id="PF13967">
    <property type="entry name" value="RSN1_TM"/>
    <property type="match status" value="1"/>
</dbReference>
<dbReference type="Proteomes" id="UP001363622">
    <property type="component" value="Unassembled WGS sequence"/>
</dbReference>
<feature type="transmembrane region" description="Helical" evidence="8">
    <location>
        <begin position="632"/>
        <end position="653"/>
    </location>
</feature>
<keyword evidence="6 8" id="KW-0472">Membrane</keyword>
<comment type="subcellular location">
    <subcellularLocation>
        <location evidence="1">Membrane</location>
        <topology evidence="1">Multi-pass membrane protein</topology>
    </subcellularLocation>
</comment>
<feature type="transmembrane region" description="Helical" evidence="8">
    <location>
        <begin position="26"/>
        <end position="47"/>
    </location>
</feature>
<keyword evidence="4 8" id="KW-0812">Transmembrane</keyword>
<dbReference type="InterPro" id="IPR045122">
    <property type="entry name" value="Csc1-like"/>
</dbReference>
<dbReference type="InterPro" id="IPR032880">
    <property type="entry name" value="CSC1/OSCA1-like_N"/>
</dbReference>
<feature type="transmembrane region" description="Helical" evidence="8">
    <location>
        <begin position="534"/>
        <end position="555"/>
    </location>
</feature>
<evidence type="ECO:0000259" key="10">
    <source>
        <dbReference type="Pfam" id="PF13967"/>
    </source>
</evidence>
<evidence type="ECO:0000256" key="8">
    <source>
        <dbReference type="SAM" id="Phobius"/>
    </source>
</evidence>